<dbReference type="InterPro" id="IPR038109">
    <property type="entry name" value="DNA_bind_recomb_sf"/>
</dbReference>
<feature type="domain" description="Recombinase" evidence="3">
    <location>
        <begin position="187"/>
        <end position="304"/>
    </location>
</feature>
<dbReference type="RefSeq" id="WP_077123130.1">
    <property type="nucleotide sequence ID" value="NZ_FMUE01000026.1"/>
</dbReference>
<evidence type="ECO:0000313" key="5">
    <source>
        <dbReference type="Proteomes" id="UP000187891"/>
    </source>
</evidence>
<dbReference type="Gene3D" id="3.40.50.1390">
    <property type="entry name" value="Resolvase, N-terminal catalytic domain"/>
    <property type="match status" value="1"/>
</dbReference>
<gene>
    <name evidence="4" type="ORF">DSM25559_5260</name>
</gene>
<keyword evidence="2" id="KW-0233">DNA recombination</keyword>
<dbReference type="PANTHER" id="PTHR30461">
    <property type="entry name" value="DNA-INVERTASE FROM LAMBDOID PROPHAGE"/>
    <property type="match status" value="1"/>
</dbReference>
<dbReference type="Proteomes" id="UP000187891">
    <property type="component" value="Unassembled WGS sequence"/>
</dbReference>
<dbReference type="EMBL" id="FMUE01000026">
    <property type="protein sequence ID" value="SCX35987.1"/>
    <property type="molecule type" value="Genomic_DNA"/>
</dbReference>
<dbReference type="GO" id="GO:0003677">
    <property type="term" value="F:DNA binding"/>
    <property type="evidence" value="ECO:0007669"/>
    <property type="project" value="UniProtKB-KW"/>
</dbReference>
<sequence>MQQPAQKRMAYSYIRMSTEKQIKGDSMRRQLEWSQTYAARHGLDLQDVTSFADIGVSAWKGLNRSKGRLGAFIELAREGTIPSSSCLLIENLDRLSRTTPLEALDLFKEILQLGITVVARGEFGDEETYTWNSLNSNSNQLISTLTSMLRANRESERKSQLIRSAMKNRRADARLGKKTNQTPPSWITATKITKGEYEYHLNDRADVVRWIFERSAEGVGFDRIARDLNTRAEPTLKPSKQGWWHANVQAIVTSRSAIGEYQPGEMIEGKYVSEGDPIPDYYPAVIGHDLWLRAQKIVHRNRKGGRAGTQFSNLLDGLAECVHCRSRMYMLNNSRSEKQWRYLVCSANFRNLMRADEVTGENVPVCPTGRTRFRYDILEKSILENVTEFGGDDLLKQGKVTAEIADIDEELAKLSISLIDLRKREARLTEVIETEDGAQIAGLLKALRQRTLEREDAEKRHETLRHDREVMAAKHAALDPASAIEAMRLAWEAADDETRYALRARTNASMKGMIDHVEFDSEGNHYTVIIEQGRRAYRFANVKFKRKDFKNVPQVSDLVPHIETVPFGTYKDTVGPKLSPEMEAAFESIERLKSLPVKPSLVAGKE</sequence>
<dbReference type="STRING" id="1907666.DSM25559_5260"/>
<name>A0A1R3U6C9_9HYPH</name>
<dbReference type="PANTHER" id="PTHR30461:SF2">
    <property type="entry name" value="SERINE RECOMBINASE PINE-RELATED"/>
    <property type="match status" value="1"/>
</dbReference>
<dbReference type="InterPro" id="IPR050639">
    <property type="entry name" value="SSR_resolvase"/>
</dbReference>
<protein>
    <recommendedName>
        <fullName evidence="3">Recombinase domain-containing protein</fullName>
    </recommendedName>
</protein>
<dbReference type="InterPro" id="IPR011109">
    <property type="entry name" value="DNA_bind_recombinase_dom"/>
</dbReference>
<proteinExistence type="predicted"/>
<evidence type="ECO:0000259" key="3">
    <source>
        <dbReference type="PROSITE" id="PS51737"/>
    </source>
</evidence>
<evidence type="ECO:0000256" key="2">
    <source>
        <dbReference type="ARBA" id="ARBA00023172"/>
    </source>
</evidence>
<dbReference type="Pfam" id="PF07508">
    <property type="entry name" value="Recombinase"/>
    <property type="match status" value="1"/>
</dbReference>
<dbReference type="SUPFAM" id="SSF53041">
    <property type="entry name" value="Resolvase-like"/>
    <property type="match status" value="1"/>
</dbReference>
<evidence type="ECO:0000313" key="4">
    <source>
        <dbReference type="EMBL" id="SCX35987.1"/>
    </source>
</evidence>
<dbReference type="GO" id="GO:0000150">
    <property type="term" value="F:DNA strand exchange activity"/>
    <property type="evidence" value="ECO:0007669"/>
    <property type="project" value="InterPro"/>
</dbReference>
<keyword evidence="1" id="KW-0238">DNA-binding</keyword>
<dbReference type="PROSITE" id="PS51737">
    <property type="entry name" value="RECOMBINASE_DNA_BIND"/>
    <property type="match status" value="1"/>
</dbReference>
<reference evidence="5" key="1">
    <citation type="submission" date="2016-10" db="EMBL/GenBank/DDBJ databases">
        <authorList>
            <person name="Wibberg D."/>
        </authorList>
    </citation>
    <scope>NUCLEOTIDE SEQUENCE [LARGE SCALE GENOMIC DNA]</scope>
</reference>
<dbReference type="Gene3D" id="3.90.1750.20">
    <property type="entry name" value="Putative Large Serine Recombinase, Chain B, Domain 2"/>
    <property type="match status" value="1"/>
</dbReference>
<organism evidence="4 5">
    <name type="scientific">Agrobacterium rosae</name>
    <dbReference type="NCBI Taxonomy" id="1972867"/>
    <lineage>
        <taxon>Bacteria</taxon>
        <taxon>Pseudomonadati</taxon>
        <taxon>Pseudomonadota</taxon>
        <taxon>Alphaproteobacteria</taxon>
        <taxon>Hyphomicrobiales</taxon>
        <taxon>Rhizobiaceae</taxon>
        <taxon>Rhizobium/Agrobacterium group</taxon>
        <taxon>Agrobacterium</taxon>
    </lineage>
</organism>
<dbReference type="AlphaFoldDB" id="A0A1R3U6C9"/>
<dbReference type="Pfam" id="PF00239">
    <property type="entry name" value="Resolvase"/>
    <property type="match status" value="1"/>
</dbReference>
<dbReference type="CDD" id="cd00338">
    <property type="entry name" value="Ser_Recombinase"/>
    <property type="match status" value="1"/>
</dbReference>
<evidence type="ECO:0000256" key="1">
    <source>
        <dbReference type="ARBA" id="ARBA00023125"/>
    </source>
</evidence>
<dbReference type="InterPro" id="IPR006119">
    <property type="entry name" value="Resolv_N"/>
</dbReference>
<dbReference type="SMART" id="SM00857">
    <property type="entry name" value="Resolvase"/>
    <property type="match status" value="1"/>
</dbReference>
<dbReference type="InterPro" id="IPR036162">
    <property type="entry name" value="Resolvase-like_N_sf"/>
</dbReference>
<accession>A0A1R3U6C9</accession>